<reference evidence="2 3" key="1">
    <citation type="submission" date="2015-05" db="EMBL/GenBank/DDBJ databases">
        <title>Genome sequences of Pluralibacter gergoviae.</title>
        <authorList>
            <person name="Greninger A.L."/>
            <person name="Miller S."/>
        </authorList>
    </citation>
    <scope>NUCLEOTIDE SEQUENCE [LARGE SCALE GENOMIC DNA]</scope>
    <source>
        <strain evidence="2 3">JS81F13</strain>
    </source>
</reference>
<evidence type="ECO:0000313" key="3">
    <source>
        <dbReference type="Proteomes" id="UP000036196"/>
    </source>
</evidence>
<sequence length="345" mass="39034">MHAILTAEVVRTMGIVLLKPGRELMPLFSHGRILVESVPQNMASLAPGRIPDARQPLANDPEIAGFFIDERVIRAAGGISGLEYWLENRHRECQYPHSEYHHDELATMRYPPGAICVCWHCDNKLRDQATELLTRIARENLIEWIIEIVLRDLGYSRERSLSVAELCWWALTHGASEAITESLARQALRLANEPIPSVWRESDIIPTEPATSILERCVGSYSPVADLHEQILDVPITPLTVDPEPPASFFRKPKRIRWKNQSYLAWVKSQPCECCRQPADDPHHLIGYGQGGMGTKAHDAFAIPLCRRHHNELHNDPVKFERKYGSQLEMLKNVLDLAFALGVLA</sequence>
<accession>A0A0J5NGS4</accession>
<dbReference type="STRING" id="61647.LG71_19610"/>
<protein>
    <recommendedName>
        <fullName evidence="1">HNH nuclease domain-containing protein</fullName>
    </recommendedName>
</protein>
<dbReference type="Proteomes" id="UP000036196">
    <property type="component" value="Unassembled WGS sequence"/>
</dbReference>
<dbReference type="EMBL" id="LDZF01000053">
    <property type="protein sequence ID" value="KMK07632.1"/>
    <property type="molecule type" value="Genomic_DNA"/>
</dbReference>
<dbReference type="SMART" id="SM00507">
    <property type="entry name" value="HNHc"/>
    <property type="match status" value="1"/>
</dbReference>
<dbReference type="PATRIC" id="fig|61647.15.peg.4534"/>
<comment type="caution">
    <text evidence="2">The sequence shown here is derived from an EMBL/GenBank/DDBJ whole genome shotgun (WGS) entry which is preliminary data.</text>
</comment>
<dbReference type="RefSeq" id="WP_048281155.1">
    <property type="nucleotide sequence ID" value="NZ_LDZF01000053.1"/>
</dbReference>
<keyword evidence="3" id="KW-1185">Reference proteome</keyword>
<feature type="domain" description="HNH nuclease" evidence="1">
    <location>
        <begin position="262"/>
        <end position="311"/>
    </location>
</feature>
<gene>
    <name evidence="2" type="ORF">ABW06_25175</name>
</gene>
<dbReference type="InterPro" id="IPR010373">
    <property type="entry name" value="DUF968"/>
</dbReference>
<name>A0A0J5NGS4_PLUGE</name>
<evidence type="ECO:0000313" key="2">
    <source>
        <dbReference type="EMBL" id="KMK07632.1"/>
    </source>
</evidence>
<organism evidence="2 3">
    <name type="scientific">Pluralibacter gergoviae</name>
    <name type="common">Enterobacter gergoviae</name>
    <dbReference type="NCBI Taxonomy" id="61647"/>
    <lineage>
        <taxon>Bacteria</taxon>
        <taxon>Pseudomonadati</taxon>
        <taxon>Pseudomonadota</taxon>
        <taxon>Gammaproteobacteria</taxon>
        <taxon>Enterobacterales</taxon>
        <taxon>Enterobacteriaceae</taxon>
        <taxon>Pluralibacter</taxon>
    </lineage>
</organism>
<proteinExistence type="predicted"/>
<dbReference type="eggNOG" id="COG1403">
    <property type="taxonomic scope" value="Bacteria"/>
</dbReference>
<dbReference type="AlphaFoldDB" id="A0A0J5NGS4"/>
<evidence type="ECO:0000259" key="1">
    <source>
        <dbReference type="SMART" id="SM00507"/>
    </source>
</evidence>
<dbReference type="InterPro" id="IPR003615">
    <property type="entry name" value="HNH_nuc"/>
</dbReference>
<dbReference type="Gene3D" id="3.30.40.190">
    <property type="match status" value="1"/>
</dbReference>
<dbReference type="Pfam" id="PF06147">
    <property type="entry name" value="DUF968"/>
    <property type="match status" value="1"/>
</dbReference>